<dbReference type="InterPro" id="IPR001594">
    <property type="entry name" value="Palmitoyltrfase_DHHC"/>
</dbReference>
<keyword evidence="2 7" id="KW-0808">Transferase</keyword>
<evidence type="ECO:0000256" key="4">
    <source>
        <dbReference type="ARBA" id="ARBA00022989"/>
    </source>
</evidence>
<feature type="transmembrane region" description="Helical" evidence="7">
    <location>
        <begin position="73"/>
        <end position="92"/>
    </location>
</feature>
<sequence length="360" mass="39703">MMLIPAHHFRDIERKPQYLQPEKCIPPPHPRPAGAMWFIRDGCGIACAIVTWFLVLYAEFVVLFVMLIPSRDYVYSVINGLVFNLLAFLALASHCRAMLTDPGAVPKGNATKEFIESLQLKPGQVVYKCPKCCSIKPDRAHHCSVCKRCIRKMDHHCPWVNNCVGENNQKYFVLFTMYIALISLHALIMVGFHFLHCFEEDWTNLLRAYGLTREETAEARMSLHEIKQPLKVSSTECSSFSPPTTVILLILLCFEGLLFLIFTSVMFGTQVHSICTDETVSTGAACHHSLHGWGCGAGGCLQVRPGHSGHTGMGPSSLSVTSPSPPHPPPMKVQSCPELCVTLRGTGVPFLSSGHGPGEG</sequence>
<evidence type="ECO:0000313" key="10">
    <source>
        <dbReference type="Ensembl" id="ENSCHIP00010028463.1"/>
    </source>
</evidence>
<comment type="similarity">
    <text evidence="7">Belongs to the DHHC palmitoyltransferase family.</text>
</comment>
<protein>
    <recommendedName>
        <fullName evidence="7">Palmitoyltransferase</fullName>
        <ecNumber evidence="7">2.3.1.225</ecNumber>
    </recommendedName>
</protein>
<proteinExistence type="inferred from homology"/>
<evidence type="ECO:0000256" key="1">
    <source>
        <dbReference type="ARBA" id="ARBA00004141"/>
    </source>
</evidence>
<comment type="subcellular location">
    <subcellularLocation>
        <location evidence="1">Membrane</location>
        <topology evidence="1">Multi-pass membrane protein</topology>
    </subcellularLocation>
</comment>
<dbReference type="PANTHER" id="PTHR12246">
    <property type="entry name" value="PALMITOYLTRANSFERASE ZDHHC16"/>
    <property type="match status" value="1"/>
</dbReference>
<dbReference type="PROSITE" id="PS50216">
    <property type="entry name" value="DHHC"/>
    <property type="match status" value="1"/>
</dbReference>
<gene>
    <name evidence="10" type="primary">ZDHHC3</name>
</gene>
<reference evidence="10" key="2">
    <citation type="submission" date="2025-08" db="UniProtKB">
        <authorList>
            <consortium name="Ensembl"/>
        </authorList>
    </citation>
    <scope>IDENTIFICATION</scope>
</reference>
<dbReference type="Ensembl" id="ENSCHIT00010040156.1">
    <property type="protein sequence ID" value="ENSCHIP00010028463.1"/>
    <property type="gene ID" value="ENSCHIG00010021233.1"/>
</dbReference>
<evidence type="ECO:0000256" key="5">
    <source>
        <dbReference type="ARBA" id="ARBA00023136"/>
    </source>
</evidence>
<feature type="transmembrane region" description="Helical" evidence="7">
    <location>
        <begin position="45"/>
        <end position="67"/>
    </location>
</feature>
<dbReference type="Pfam" id="PF01529">
    <property type="entry name" value="DHHC"/>
    <property type="match status" value="1"/>
</dbReference>
<name>A0A8C2RG87_CAPHI</name>
<comment type="catalytic activity">
    <reaction evidence="7">
        <text>L-cysteinyl-[protein] + hexadecanoyl-CoA = S-hexadecanoyl-L-cysteinyl-[protein] + CoA</text>
        <dbReference type="Rhea" id="RHEA:36683"/>
        <dbReference type="Rhea" id="RHEA-COMP:10131"/>
        <dbReference type="Rhea" id="RHEA-COMP:11032"/>
        <dbReference type="ChEBI" id="CHEBI:29950"/>
        <dbReference type="ChEBI" id="CHEBI:57287"/>
        <dbReference type="ChEBI" id="CHEBI:57379"/>
        <dbReference type="ChEBI" id="CHEBI:74151"/>
        <dbReference type="EC" id="2.3.1.225"/>
    </reaction>
</comment>
<comment type="domain">
    <text evidence="7">The DHHC domain is required for palmitoyltransferase activity.</text>
</comment>
<feature type="region of interest" description="Disordered" evidence="8">
    <location>
        <begin position="309"/>
        <end position="328"/>
    </location>
</feature>
<dbReference type="GO" id="GO:0019706">
    <property type="term" value="F:protein-cysteine S-palmitoyltransferase activity"/>
    <property type="evidence" value="ECO:0007669"/>
    <property type="project" value="UniProtKB-EC"/>
</dbReference>
<evidence type="ECO:0000256" key="8">
    <source>
        <dbReference type="SAM" id="MobiDB-lite"/>
    </source>
</evidence>
<keyword evidence="5 7" id="KW-0472">Membrane</keyword>
<evidence type="ECO:0000256" key="7">
    <source>
        <dbReference type="RuleBase" id="RU079119"/>
    </source>
</evidence>
<evidence type="ECO:0000256" key="3">
    <source>
        <dbReference type="ARBA" id="ARBA00022692"/>
    </source>
</evidence>
<keyword evidence="6 7" id="KW-0012">Acyltransferase</keyword>
<keyword evidence="3 7" id="KW-0812">Transmembrane</keyword>
<evidence type="ECO:0000256" key="2">
    <source>
        <dbReference type="ARBA" id="ARBA00022679"/>
    </source>
</evidence>
<evidence type="ECO:0000256" key="6">
    <source>
        <dbReference type="ARBA" id="ARBA00023315"/>
    </source>
</evidence>
<dbReference type="InterPro" id="IPR039859">
    <property type="entry name" value="PFA4/ZDH16/20/ERF2-like"/>
</dbReference>
<reference evidence="10" key="1">
    <citation type="submission" date="2019-03" db="EMBL/GenBank/DDBJ databases">
        <title>Genome sequencing and reference-guided assembly of Black Bengal Goat (Capra hircus).</title>
        <authorList>
            <person name="Siddiki A.Z."/>
            <person name="Baten A."/>
            <person name="Billah M."/>
            <person name="Alam M.A.U."/>
            <person name="Shawrob K.S.M."/>
            <person name="Saha S."/>
            <person name="Chowdhury M."/>
            <person name="Rahman A.H."/>
            <person name="Stear M."/>
            <person name="Miah G."/>
            <person name="Das G.B."/>
            <person name="Hossain M.M."/>
            <person name="Kumkum M."/>
            <person name="Islam M.S."/>
            <person name="Mollah A.M."/>
            <person name="Ahsan A."/>
            <person name="Tusar F."/>
            <person name="Khan M.K.I."/>
        </authorList>
    </citation>
    <scope>NUCLEOTIDE SEQUENCE [LARGE SCALE GENOMIC DNA]</scope>
</reference>
<feature type="domain" description="Palmitoyltransferase DHHC" evidence="9">
    <location>
        <begin position="128"/>
        <end position="279"/>
    </location>
</feature>
<feature type="transmembrane region" description="Helical" evidence="7">
    <location>
        <begin position="171"/>
        <end position="195"/>
    </location>
</feature>
<evidence type="ECO:0000259" key="9">
    <source>
        <dbReference type="Pfam" id="PF01529"/>
    </source>
</evidence>
<dbReference type="GO" id="GO:0016020">
    <property type="term" value="C:membrane"/>
    <property type="evidence" value="ECO:0007669"/>
    <property type="project" value="UniProtKB-SubCell"/>
</dbReference>
<organism evidence="10">
    <name type="scientific">Capra hircus</name>
    <name type="common">Goat</name>
    <dbReference type="NCBI Taxonomy" id="9925"/>
    <lineage>
        <taxon>Eukaryota</taxon>
        <taxon>Metazoa</taxon>
        <taxon>Chordata</taxon>
        <taxon>Craniata</taxon>
        <taxon>Vertebrata</taxon>
        <taxon>Euteleostomi</taxon>
        <taxon>Mammalia</taxon>
        <taxon>Eutheria</taxon>
        <taxon>Laurasiatheria</taxon>
        <taxon>Artiodactyla</taxon>
        <taxon>Ruminantia</taxon>
        <taxon>Pecora</taxon>
        <taxon>Bovidae</taxon>
        <taxon>Caprinae</taxon>
        <taxon>Capra</taxon>
    </lineage>
</organism>
<dbReference type="AlphaFoldDB" id="A0A8C2RG87"/>
<feature type="transmembrane region" description="Helical" evidence="7">
    <location>
        <begin position="246"/>
        <end position="267"/>
    </location>
</feature>
<dbReference type="EC" id="2.3.1.225" evidence="7"/>
<accession>A0A8C2RG87</accession>
<keyword evidence="4 7" id="KW-1133">Transmembrane helix</keyword>